<proteinExistence type="predicted"/>
<dbReference type="AlphaFoldDB" id="A0A5J6F3S1"/>
<dbReference type="EMBL" id="CP023702">
    <property type="protein sequence ID" value="QEU70596.1"/>
    <property type="molecule type" value="Genomic_DNA"/>
</dbReference>
<organism evidence="1 2">
    <name type="scientific">Streptomyces nitrosporeus</name>
    <dbReference type="NCBI Taxonomy" id="28894"/>
    <lineage>
        <taxon>Bacteria</taxon>
        <taxon>Bacillati</taxon>
        <taxon>Actinomycetota</taxon>
        <taxon>Actinomycetes</taxon>
        <taxon>Kitasatosporales</taxon>
        <taxon>Streptomycetaceae</taxon>
        <taxon>Streptomyces</taxon>
    </lineage>
</organism>
<dbReference type="KEGG" id="snk:CP967_00210"/>
<dbReference type="Gene3D" id="3.20.20.80">
    <property type="entry name" value="Glycosidases"/>
    <property type="match status" value="1"/>
</dbReference>
<dbReference type="Proteomes" id="UP000326178">
    <property type="component" value="Chromosome"/>
</dbReference>
<name>A0A5J6F3S1_9ACTN</name>
<protein>
    <recommendedName>
        <fullName evidence="3">Abortive infection protein</fullName>
    </recommendedName>
</protein>
<reference evidence="1 2" key="1">
    <citation type="submission" date="2017-09" db="EMBL/GenBank/DDBJ databases">
        <authorList>
            <person name="Lee N."/>
            <person name="Cho B.-K."/>
        </authorList>
    </citation>
    <scope>NUCLEOTIDE SEQUENCE [LARGE SCALE GENOMIC DNA]</scope>
    <source>
        <strain evidence="1 2">ATCC 12769</strain>
    </source>
</reference>
<dbReference type="SUPFAM" id="SSF51445">
    <property type="entry name" value="(Trans)glycosidases"/>
    <property type="match status" value="1"/>
</dbReference>
<evidence type="ECO:0000313" key="1">
    <source>
        <dbReference type="EMBL" id="QEU70596.1"/>
    </source>
</evidence>
<accession>A0A5J6F3S1</accession>
<keyword evidence="2" id="KW-1185">Reference proteome</keyword>
<gene>
    <name evidence="1" type="ORF">CP967_00210</name>
</gene>
<evidence type="ECO:0008006" key="3">
    <source>
        <dbReference type="Google" id="ProtNLM"/>
    </source>
</evidence>
<dbReference type="InterPro" id="IPR017853">
    <property type="entry name" value="GH"/>
</dbReference>
<dbReference type="OrthoDB" id="151193at2"/>
<evidence type="ECO:0000313" key="2">
    <source>
        <dbReference type="Proteomes" id="UP000326178"/>
    </source>
</evidence>
<sequence>MRTRKLACTHFFCQSRPPGTHREDPTVRARGMTYDTGFVVHGQMSREHFDPAVVRRELAVIRDDLHCNAVQIIGGDPDRLELAAGAAAGLGLEVWFSPYPLELELEQILTLFRDCAERAERLRRQGAAVVFVTGVELSVMNRGLLPGGSPEERVERLMSRPERRAEAMRELGVRVNAFLRDAVATVREHFQGVLTYASIQFEQVDWAPFDMVTFELIRSAEVAGQFRDAVRTLARGPKPLAVTGFGTAAYRGAGDRGGRVLEVVEYDPETRVPVRLNGVYERDEAGQAAYLSELLEIFESQGVDSAFVFLFALSGYPYRPDGDPRDDLDRAGLGIVKLLGEGRRGQTYPDMEWEPKAAFAAVAQRYRR</sequence>